<name>A0A427XMW4_9TREE</name>
<evidence type="ECO:0000256" key="3">
    <source>
        <dbReference type="ARBA" id="ARBA00023125"/>
    </source>
</evidence>
<evidence type="ECO:0000256" key="5">
    <source>
        <dbReference type="ARBA" id="ARBA00023242"/>
    </source>
</evidence>
<dbReference type="CDD" id="cd12148">
    <property type="entry name" value="fungal_TF_MHR"/>
    <property type="match status" value="1"/>
</dbReference>
<evidence type="ECO:0000256" key="1">
    <source>
        <dbReference type="ARBA" id="ARBA00004123"/>
    </source>
</evidence>
<evidence type="ECO:0000256" key="2">
    <source>
        <dbReference type="ARBA" id="ARBA00023015"/>
    </source>
</evidence>
<dbReference type="PANTHER" id="PTHR31845:SF17">
    <property type="entry name" value="ZN(II)2CYS6 TRANSCRIPTION FACTOR (EUROFUNG)"/>
    <property type="match status" value="1"/>
</dbReference>
<evidence type="ECO:0000256" key="6">
    <source>
        <dbReference type="SAM" id="MobiDB-lite"/>
    </source>
</evidence>
<dbReference type="EMBL" id="RSCD01000037">
    <property type="protein sequence ID" value="RSH80084.1"/>
    <property type="molecule type" value="Genomic_DNA"/>
</dbReference>
<feature type="region of interest" description="Disordered" evidence="6">
    <location>
        <begin position="28"/>
        <end position="55"/>
    </location>
</feature>
<reference evidence="7 8" key="1">
    <citation type="submission" date="2018-11" db="EMBL/GenBank/DDBJ databases">
        <title>Genome sequence of Saitozyma podzolica DSM 27192.</title>
        <authorList>
            <person name="Aliyu H."/>
            <person name="Gorte O."/>
            <person name="Ochsenreither K."/>
        </authorList>
    </citation>
    <scope>NUCLEOTIDE SEQUENCE [LARGE SCALE GENOMIC DNA]</scope>
    <source>
        <strain evidence="7 8">DSM 27192</strain>
    </source>
</reference>
<keyword evidence="3" id="KW-0238">DNA-binding</keyword>
<evidence type="ECO:0008006" key="9">
    <source>
        <dbReference type="Google" id="ProtNLM"/>
    </source>
</evidence>
<protein>
    <recommendedName>
        <fullName evidence="9">Transcription factor domain-containing protein</fullName>
    </recommendedName>
</protein>
<feature type="compositionally biased region" description="Polar residues" evidence="6">
    <location>
        <begin position="41"/>
        <end position="55"/>
    </location>
</feature>
<dbReference type="GO" id="GO:0000981">
    <property type="term" value="F:DNA-binding transcription factor activity, RNA polymerase II-specific"/>
    <property type="evidence" value="ECO:0007669"/>
    <property type="project" value="TreeGrafter"/>
</dbReference>
<proteinExistence type="predicted"/>
<comment type="subcellular location">
    <subcellularLocation>
        <location evidence="1">Nucleus</location>
    </subcellularLocation>
</comment>
<keyword evidence="8" id="KW-1185">Reference proteome</keyword>
<dbReference type="InterPro" id="IPR051089">
    <property type="entry name" value="prtT"/>
</dbReference>
<dbReference type="AlphaFoldDB" id="A0A427XMW4"/>
<evidence type="ECO:0000313" key="7">
    <source>
        <dbReference type="EMBL" id="RSH80084.1"/>
    </source>
</evidence>
<sequence length="525" mass="58353">MSEKVDRQGRLLLSLQKTVEDLVRRIDRTQAGDQGAPTARQEPTASYNVTADTQQSDATCETFSEGGSEAVSENTAAYDIEAGDLISSEGLNHLRAQRLTGLGVPKPGHAEENPVPGHQVAFDITCFLDPEDCSFTLEDVRRRSPLLFWSIIAVGAREAEELKPVFLRAQANALCLLRETLCGVVPSIWDLRGALVFMRWLGPIRPIGHIVDLAYELELHKSHCSSTPLVDHVRLWIQIACLDLILTTNRPCHLLDQTNTLVQAKWLVSRPAAKPRDYRLLVSYEFAHLAHSILAVVASGLDLLSDDGLQKVKEREGAVDEWLKKWEPVCEVYPMLVAMKVNFNAAKLFFNTLPLRGLRSAQDISPMKLHYIQQSASTMRRRVSTADHQLRGRVHVTFTSAAVFLLKVVRLMPFFFDTSAILAQVRETADTLGHVSGRSHAKVLRQMLKRFDITPQDAPTSLDADVGSGVIADSTKQSSALTDLSTDVLFQPDVPPAETTDMSDFWDWDAYDNGSLLQDLSVFDL</sequence>
<evidence type="ECO:0000256" key="4">
    <source>
        <dbReference type="ARBA" id="ARBA00023163"/>
    </source>
</evidence>
<evidence type="ECO:0000313" key="8">
    <source>
        <dbReference type="Proteomes" id="UP000279259"/>
    </source>
</evidence>
<dbReference type="STRING" id="1890683.A0A427XMW4"/>
<dbReference type="GO" id="GO:0000976">
    <property type="term" value="F:transcription cis-regulatory region binding"/>
    <property type="evidence" value="ECO:0007669"/>
    <property type="project" value="TreeGrafter"/>
</dbReference>
<dbReference type="GO" id="GO:0005634">
    <property type="term" value="C:nucleus"/>
    <property type="evidence" value="ECO:0007669"/>
    <property type="project" value="UniProtKB-SubCell"/>
</dbReference>
<dbReference type="PANTHER" id="PTHR31845">
    <property type="entry name" value="FINGER DOMAIN PROTEIN, PUTATIVE-RELATED"/>
    <property type="match status" value="1"/>
</dbReference>
<keyword evidence="4" id="KW-0804">Transcription</keyword>
<dbReference type="OrthoDB" id="2535045at2759"/>
<gene>
    <name evidence="7" type="ORF">EHS25_007286</name>
</gene>
<accession>A0A427XMW4</accession>
<keyword evidence="2" id="KW-0805">Transcription regulation</keyword>
<comment type="caution">
    <text evidence="7">The sequence shown here is derived from an EMBL/GenBank/DDBJ whole genome shotgun (WGS) entry which is preliminary data.</text>
</comment>
<keyword evidence="5" id="KW-0539">Nucleus</keyword>
<organism evidence="7 8">
    <name type="scientific">Saitozyma podzolica</name>
    <dbReference type="NCBI Taxonomy" id="1890683"/>
    <lineage>
        <taxon>Eukaryota</taxon>
        <taxon>Fungi</taxon>
        <taxon>Dikarya</taxon>
        <taxon>Basidiomycota</taxon>
        <taxon>Agaricomycotina</taxon>
        <taxon>Tremellomycetes</taxon>
        <taxon>Tremellales</taxon>
        <taxon>Trimorphomycetaceae</taxon>
        <taxon>Saitozyma</taxon>
    </lineage>
</organism>
<dbReference type="Proteomes" id="UP000279259">
    <property type="component" value="Unassembled WGS sequence"/>
</dbReference>